<evidence type="ECO:0000256" key="2">
    <source>
        <dbReference type="SAM" id="MobiDB-lite"/>
    </source>
</evidence>
<evidence type="ECO:0000313" key="4">
    <source>
        <dbReference type="EMBL" id="WFD43945.1"/>
    </source>
</evidence>
<dbReference type="GO" id="GO:0050832">
    <property type="term" value="P:defense response to fungus"/>
    <property type="evidence" value="ECO:0007669"/>
    <property type="project" value="InterPro"/>
</dbReference>
<dbReference type="Gene3D" id="2.40.40.10">
    <property type="entry name" value="RlpA-like domain"/>
    <property type="match status" value="1"/>
</dbReference>
<dbReference type="PANTHER" id="PTHR31836">
    <property type="match status" value="1"/>
</dbReference>
<dbReference type="AlphaFoldDB" id="A0AAF0F7S7"/>
<keyword evidence="1" id="KW-0732">Signal</keyword>
<dbReference type="InterPro" id="IPR036908">
    <property type="entry name" value="RlpA-like_sf"/>
</dbReference>
<feature type="domain" description="Barwin" evidence="3">
    <location>
        <begin position="116"/>
        <end position="162"/>
    </location>
</feature>
<proteinExistence type="predicted"/>
<feature type="region of interest" description="Disordered" evidence="2">
    <location>
        <begin position="46"/>
        <end position="74"/>
    </location>
</feature>
<dbReference type="SUPFAM" id="SSF50685">
    <property type="entry name" value="Barwin-like endoglucanases"/>
    <property type="match status" value="1"/>
</dbReference>
<protein>
    <recommendedName>
        <fullName evidence="3">Barwin domain-containing protein</fullName>
    </recommendedName>
</protein>
<dbReference type="Proteomes" id="UP001214628">
    <property type="component" value="Chromosome 3"/>
</dbReference>
<dbReference type="CDD" id="cd22191">
    <property type="entry name" value="DPBB_RlpA_EXP_N-like"/>
    <property type="match status" value="1"/>
</dbReference>
<sequence>MAAVVKADDKFYDEDGKEIVFFDSKVGDAEFEDDVSEKRSINIRGKSPYGLGARNTQMKGATSHPESGDELQESSVRITWYASHDLKNPACGDDTWSPTNTNHIGAVQKSWTSGPQCGEFVRLCNDHTSTCLKVRVVDQCEGCNQNHVDLTKSAFKRLSTTGSLDEGLTTGLKLYKCNKPNPWDFSLYGPLKLQQ</sequence>
<dbReference type="EMBL" id="CP118377">
    <property type="protein sequence ID" value="WFD43945.1"/>
    <property type="molecule type" value="Genomic_DNA"/>
</dbReference>
<dbReference type="PANTHER" id="PTHR31836:SF22">
    <property type="entry name" value="RLPA-LIKE PROTEIN DOUBLE-PSI BETA-BARREL DOMAIN-CONTAINING PROTEIN"/>
    <property type="match status" value="1"/>
</dbReference>
<keyword evidence="5" id="KW-1185">Reference proteome</keyword>
<dbReference type="Pfam" id="PF00967">
    <property type="entry name" value="Barwin"/>
    <property type="match status" value="1"/>
</dbReference>
<accession>A0AAF0F7S7</accession>
<evidence type="ECO:0000259" key="3">
    <source>
        <dbReference type="Pfam" id="PF00967"/>
    </source>
</evidence>
<reference evidence="4" key="1">
    <citation type="submission" date="2023-02" db="EMBL/GenBank/DDBJ databases">
        <title>Mating type loci evolution in Malassezia.</title>
        <authorList>
            <person name="Coelho M.A."/>
        </authorList>
    </citation>
    <scope>NUCLEOTIDE SEQUENCE</scope>
    <source>
        <strain evidence="4">CBS 14136</strain>
    </source>
</reference>
<organism evidence="4 5">
    <name type="scientific">Malassezia psittaci</name>
    <dbReference type="NCBI Taxonomy" id="1821823"/>
    <lineage>
        <taxon>Eukaryota</taxon>
        <taxon>Fungi</taxon>
        <taxon>Dikarya</taxon>
        <taxon>Basidiomycota</taxon>
        <taxon>Ustilaginomycotina</taxon>
        <taxon>Malasseziomycetes</taxon>
        <taxon>Malasseziales</taxon>
        <taxon>Malasseziaceae</taxon>
        <taxon>Malassezia</taxon>
    </lineage>
</organism>
<dbReference type="GO" id="GO:0042742">
    <property type="term" value="P:defense response to bacterium"/>
    <property type="evidence" value="ECO:0007669"/>
    <property type="project" value="InterPro"/>
</dbReference>
<evidence type="ECO:0000313" key="5">
    <source>
        <dbReference type="Proteomes" id="UP001214628"/>
    </source>
</evidence>
<gene>
    <name evidence="4" type="ORF">MPSI1_002610</name>
</gene>
<dbReference type="InterPro" id="IPR001153">
    <property type="entry name" value="Barwin_dom"/>
</dbReference>
<name>A0AAF0F7S7_9BASI</name>
<dbReference type="InterPro" id="IPR051477">
    <property type="entry name" value="Expansin_CellWall"/>
</dbReference>
<evidence type="ECO:0000256" key="1">
    <source>
        <dbReference type="ARBA" id="ARBA00022729"/>
    </source>
</evidence>